<organism evidence="3 4">
    <name type="scientific">Glonium stellatum</name>
    <dbReference type="NCBI Taxonomy" id="574774"/>
    <lineage>
        <taxon>Eukaryota</taxon>
        <taxon>Fungi</taxon>
        <taxon>Dikarya</taxon>
        <taxon>Ascomycota</taxon>
        <taxon>Pezizomycotina</taxon>
        <taxon>Dothideomycetes</taxon>
        <taxon>Pleosporomycetidae</taxon>
        <taxon>Gloniales</taxon>
        <taxon>Gloniaceae</taxon>
        <taxon>Glonium</taxon>
    </lineage>
</organism>
<gene>
    <name evidence="3" type="ORF">AOQ84DRAFT_317803</name>
</gene>
<feature type="domain" description="DUF7924" evidence="2">
    <location>
        <begin position="299"/>
        <end position="471"/>
    </location>
</feature>
<dbReference type="EMBL" id="KV749584">
    <property type="protein sequence ID" value="OCL08820.1"/>
    <property type="molecule type" value="Genomic_DNA"/>
</dbReference>
<feature type="region of interest" description="Disordered" evidence="1">
    <location>
        <begin position="1"/>
        <end position="64"/>
    </location>
</feature>
<proteinExistence type="predicted"/>
<dbReference type="OrthoDB" id="5372703at2759"/>
<feature type="compositionally biased region" description="Low complexity" evidence="1">
    <location>
        <begin position="45"/>
        <end position="56"/>
    </location>
</feature>
<evidence type="ECO:0000256" key="1">
    <source>
        <dbReference type="SAM" id="MobiDB-lite"/>
    </source>
</evidence>
<reference evidence="3 4" key="1">
    <citation type="journal article" date="2016" name="Nat. Commun.">
        <title>Ectomycorrhizal ecology is imprinted in the genome of the dominant symbiotic fungus Cenococcum geophilum.</title>
        <authorList>
            <consortium name="DOE Joint Genome Institute"/>
            <person name="Peter M."/>
            <person name="Kohler A."/>
            <person name="Ohm R.A."/>
            <person name="Kuo A."/>
            <person name="Krutzmann J."/>
            <person name="Morin E."/>
            <person name="Arend M."/>
            <person name="Barry K.W."/>
            <person name="Binder M."/>
            <person name="Choi C."/>
            <person name="Clum A."/>
            <person name="Copeland A."/>
            <person name="Grisel N."/>
            <person name="Haridas S."/>
            <person name="Kipfer T."/>
            <person name="LaButti K."/>
            <person name="Lindquist E."/>
            <person name="Lipzen A."/>
            <person name="Maire R."/>
            <person name="Meier B."/>
            <person name="Mihaltcheva S."/>
            <person name="Molinier V."/>
            <person name="Murat C."/>
            <person name="Poggeler S."/>
            <person name="Quandt C.A."/>
            <person name="Sperisen C."/>
            <person name="Tritt A."/>
            <person name="Tisserant E."/>
            <person name="Crous P.W."/>
            <person name="Henrissat B."/>
            <person name="Nehls U."/>
            <person name="Egli S."/>
            <person name="Spatafora J.W."/>
            <person name="Grigoriev I.V."/>
            <person name="Martin F.M."/>
        </authorList>
    </citation>
    <scope>NUCLEOTIDE SEQUENCE [LARGE SCALE GENOMIC DNA]</scope>
    <source>
        <strain evidence="3 4">CBS 207.34</strain>
    </source>
</reference>
<evidence type="ECO:0000313" key="4">
    <source>
        <dbReference type="Proteomes" id="UP000250140"/>
    </source>
</evidence>
<name>A0A8E2F1Z9_9PEZI</name>
<evidence type="ECO:0000259" key="2">
    <source>
        <dbReference type="Pfam" id="PF25545"/>
    </source>
</evidence>
<dbReference type="InterPro" id="IPR057684">
    <property type="entry name" value="DUF7924"/>
</dbReference>
<protein>
    <recommendedName>
        <fullName evidence="2">DUF7924 domain-containing protein</fullName>
    </recommendedName>
</protein>
<evidence type="ECO:0000313" key="3">
    <source>
        <dbReference type="EMBL" id="OCL08820.1"/>
    </source>
</evidence>
<feature type="compositionally biased region" description="Polar residues" evidence="1">
    <location>
        <begin position="112"/>
        <end position="124"/>
    </location>
</feature>
<dbReference type="AlphaFoldDB" id="A0A8E2F1Z9"/>
<keyword evidence="4" id="KW-1185">Reference proteome</keyword>
<accession>A0A8E2F1Z9</accession>
<feature type="region of interest" description="Disordered" evidence="1">
    <location>
        <begin position="80"/>
        <end position="124"/>
    </location>
</feature>
<dbReference type="Proteomes" id="UP000250140">
    <property type="component" value="Unassembled WGS sequence"/>
</dbReference>
<sequence>MKRALSCPDPEQTRSRPPSPKRRKPSPSDNGRCCLPITTSRYSRTLPLTPETLQELSQSPVPKYSTQSIEYWANNCDSCSEPEMAPPQTPSITSTDSGQRRASKLSYRRQRSQSPTKKTSTQYRSRNMADASVFVDHFPEPPSDVADQLKHIFGVSVLEDIGQASSNDDPSSVSAVQNVIEKLAEKYCHKSRQMAKECAGEGQWKSYLLTGLVEPMQELWPDIVKLSASEKPWISELRPTPLSFEDILGSSTPLPVSPKPYMPTAEPQAPLPFPSALVLPQTPIFSPPSDAPSDFTTDDPNRVSIPKPDIALGLAHASFTQLHGKILWDLQDKNRVFSEPHQSGIGLHFPFLIMEAKGLAIGSNMVGAQNQAAVDAACALNILRDLKLTATAYMPCISMDQPEPRQIIFSVVTEGPIHELWVHYQIDEAYHMTLLQIWRTTIAKEAREFAQALGKALEWGVYNFRTAILKKLTVIETKLRERRSE</sequence>
<feature type="compositionally biased region" description="Basic residues" evidence="1">
    <location>
        <begin position="101"/>
        <end position="111"/>
    </location>
</feature>
<dbReference type="Pfam" id="PF25545">
    <property type="entry name" value="DUF7924"/>
    <property type="match status" value="1"/>
</dbReference>